<dbReference type="EMBL" id="SHKV01000001">
    <property type="protein sequence ID" value="RZU34098.1"/>
    <property type="molecule type" value="Genomic_DNA"/>
</dbReference>
<dbReference type="AlphaFoldDB" id="A0A4Q7YB59"/>
<keyword evidence="3" id="KW-1185">Reference proteome</keyword>
<dbReference type="GO" id="GO:0016829">
    <property type="term" value="F:lyase activity"/>
    <property type="evidence" value="ECO:0007669"/>
    <property type="project" value="UniProtKB-KW"/>
</dbReference>
<proteinExistence type="predicted"/>
<dbReference type="InterPro" id="IPR025975">
    <property type="entry name" value="Polysacc_lyase"/>
</dbReference>
<gene>
    <name evidence="2" type="ORF">BKA19_3852</name>
</gene>
<protein>
    <submittedName>
        <fullName evidence="2">Polysaccharide lyase-like protein</fullName>
    </submittedName>
</protein>
<accession>A0A4Q7YB59</accession>
<dbReference type="Gene3D" id="2.60.120.200">
    <property type="match status" value="1"/>
</dbReference>
<organism evidence="2 3">
    <name type="scientific">Blastococcus saxobsidens</name>
    <dbReference type="NCBI Taxonomy" id="138336"/>
    <lineage>
        <taxon>Bacteria</taxon>
        <taxon>Bacillati</taxon>
        <taxon>Actinomycetota</taxon>
        <taxon>Actinomycetes</taxon>
        <taxon>Geodermatophilales</taxon>
        <taxon>Geodermatophilaceae</taxon>
        <taxon>Blastococcus</taxon>
    </lineage>
</organism>
<feature type="compositionally biased region" description="Polar residues" evidence="1">
    <location>
        <begin position="37"/>
        <end position="47"/>
    </location>
</feature>
<keyword evidence="2" id="KW-0456">Lyase</keyword>
<evidence type="ECO:0000313" key="2">
    <source>
        <dbReference type="EMBL" id="RZU34098.1"/>
    </source>
</evidence>
<name>A0A4Q7YB59_9ACTN</name>
<evidence type="ECO:0000256" key="1">
    <source>
        <dbReference type="SAM" id="MobiDB-lite"/>
    </source>
</evidence>
<comment type="caution">
    <text evidence="2">The sequence shown here is derived from an EMBL/GenBank/DDBJ whole genome shotgun (WGS) entry which is preliminary data.</text>
</comment>
<reference evidence="2 3" key="1">
    <citation type="submission" date="2019-02" db="EMBL/GenBank/DDBJ databases">
        <title>Sequencing the genomes of 1000 actinobacteria strains.</title>
        <authorList>
            <person name="Klenk H.-P."/>
        </authorList>
    </citation>
    <scope>NUCLEOTIDE SEQUENCE [LARGE SCALE GENOMIC DNA]</scope>
    <source>
        <strain evidence="2 3">DSM 44509</strain>
    </source>
</reference>
<evidence type="ECO:0000313" key="3">
    <source>
        <dbReference type="Proteomes" id="UP000292507"/>
    </source>
</evidence>
<dbReference type="Proteomes" id="UP000292507">
    <property type="component" value="Unassembled WGS sequence"/>
</dbReference>
<dbReference type="Pfam" id="PF14099">
    <property type="entry name" value="Polysacc_lyase"/>
    <property type="match status" value="1"/>
</dbReference>
<feature type="region of interest" description="Disordered" evidence="1">
    <location>
        <begin position="1"/>
        <end position="61"/>
    </location>
</feature>
<dbReference type="OrthoDB" id="5699564at2"/>
<sequence>MATALLVAGCGSEDPPAPPVDTVSTPIETSEVPASELSDSGATSSPGAATRTAGDPEHEWSYADGTLDEWSEVQVARPEQVEVVQDPVRPGYEYAAAFTAGPGDHTFGVTTTIRGEVRSTVAEAGSPTEGDVQWYSWSSYFPEDFEWDGEDEFLIYTQWHQESNSGSPNIDLWVTDGDDPQLRLSVRGGLLGGEVSQYTAVYDLGPLVLGEWLDHTVRIDWSADPDEGETRVWIDGERKVHAVAANLYEGQSVYFKQGIYAASNTDREHTVYFTDARRGPSRESVAIEPPGD</sequence>
<dbReference type="RefSeq" id="WP_104527023.1">
    <property type="nucleotide sequence ID" value="NZ_POQT01000003.1"/>
</dbReference>